<gene>
    <name evidence="1" type="ORF">BGTH12_LOCUS5686</name>
</gene>
<dbReference type="AlphaFoldDB" id="A0A9W4D535"/>
<sequence>MIGIFPMDTPNIFMNLITISTEINGSILLTTTMSILSYSQKPGELWA</sequence>
<dbReference type="EMBL" id="CAJHIT010000008">
    <property type="protein sequence ID" value="CAD6504328.1"/>
    <property type="molecule type" value="Genomic_DNA"/>
</dbReference>
<organism evidence="1 2">
    <name type="scientific">Blumeria graminis f. sp. triticale</name>
    <dbReference type="NCBI Taxonomy" id="1689686"/>
    <lineage>
        <taxon>Eukaryota</taxon>
        <taxon>Fungi</taxon>
        <taxon>Dikarya</taxon>
        <taxon>Ascomycota</taxon>
        <taxon>Pezizomycotina</taxon>
        <taxon>Leotiomycetes</taxon>
        <taxon>Erysiphales</taxon>
        <taxon>Erysiphaceae</taxon>
        <taxon>Blumeria</taxon>
    </lineage>
</organism>
<reference evidence="1" key="1">
    <citation type="submission" date="2020-10" db="EMBL/GenBank/DDBJ databases">
        <authorList>
            <person name="Muller C M."/>
        </authorList>
    </citation>
    <scope>NUCLEOTIDE SEQUENCE</scope>
    <source>
        <strain evidence="1">THUN-12</strain>
    </source>
</reference>
<evidence type="ECO:0000313" key="2">
    <source>
        <dbReference type="Proteomes" id="UP000683417"/>
    </source>
</evidence>
<evidence type="ECO:0000313" key="1">
    <source>
        <dbReference type="EMBL" id="CAD6504328.1"/>
    </source>
</evidence>
<protein>
    <submittedName>
        <fullName evidence="1">BgTH12-06059</fullName>
    </submittedName>
</protein>
<proteinExistence type="predicted"/>
<comment type="caution">
    <text evidence="1">The sequence shown here is derived from an EMBL/GenBank/DDBJ whole genome shotgun (WGS) entry which is preliminary data.</text>
</comment>
<name>A0A9W4D535_BLUGR</name>
<accession>A0A9W4D535</accession>
<dbReference type="Proteomes" id="UP000683417">
    <property type="component" value="Unassembled WGS sequence"/>
</dbReference>